<proteinExistence type="inferred from homology"/>
<reference evidence="3" key="1">
    <citation type="journal article" date="2015" name="Nature">
        <title>Complex archaea that bridge the gap between prokaryotes and eukaryotes.</title>
        <authorList>
            <person name="Spang A."/>
            <person name="Saw J.H."/>
            <person name="Jorgensen S.L."/>
            <person name="Zaremba-Niedzwiedzka K."/>
            <person name="Martijn J."/>
            <person name="Lind A.E."/>
            <person name="van Eijk R."/>
            <person name="Schleper C."/>
            <person name="Guy L."/>
            <person name="Ettema T.J."/>
        </authorList>
    </citation>
    <scope>NUCLEOTIDE SEQUENCE</scope>
</reference>
<dbReference type="PRINTS" id="PR01438">
    <property type="entry name" value="UNVRSLSTRESS"/>
</dbReference>
<comment type="similarity">
    <text evidence="1">Belongs to the universal stress protein A family.</text>
</comment>
<protein>
    <recommendedName>
        <fullName evidence="2">UspA domain-containing protein</fullName>
    </recommendedName>
</protein>
<dbReference type="CDD" id="cd00293">
    <property type="entry name" value="USP-like"/>
    <property type="match status" value="1"/>
</dbReference>
<evidence type="ECO:0000313" key="3">
    <source>
        <dbReference type="EMBL" id="KKM14336.1"/>
    </source>
</evidence>
<dbReference type="PANTHER" id="PTHR46268:SF6">
    <property type="entry name" value="UNIVERSAL STRESS PROTEIN UP12"/>
    <property type="match status" value="1"/>
</dbReference>
<name>A0A0F9HFU8_9ZZZZ</name>
<dbReference type="PANTHER" id="PTHR46268">
    <property type="entry name" value="STRESS RESPONSE PROTEIN NHAX"/>
    <property type="match status" value="1"/>
</dbReference>
<organism evidence="3">
    <name type="scientific">marine sediment metagenome</name>
    <dbReference type="NCBI Taxonomy" id="412755"/>
    <lineage>
        <taxon>unclassified sequences</taxon>
        <taxon>metagenomes</taxon>
        <taxon>ecological metagenomes</taxon>
    </lineage>
</organism>
<evidence type="ECO:0000256" key="1">
    <source>
        <dbReference type="ARBA" id="ARBA00008791"/>
    </source>
</evidence>
<dbReference type="Pfam" id="PF00582">
    <property type="entry name" value="Usp"/>
    <property type="match status" value="1"/>
</dbReference>
<sequence length="140" mass="16077">MYIFRGDKPIFNKILIGIDESEESLRAAKRVIEIQKDSEGEIVAFHSILHRNSNSNLADHRKNVFDEIEKLFEEGNLSIETRLILDQNPEDYIQNIVEKENFNLVVLGYSGKHGIIKRRLLGSIPTEVMNNVLCDVLIVK</sequence>
<dbReference type="EMBL" id="LAZR01015168">
    <property type="protein sequence ID" value="KKM14336.1"/>
    <property type="molecule type" value="Genomic_DNA"/>
</dbReference>
<dbReference type="InterPro" id="IPR006015">
    <property type="entry name" value="Universal_stress_UspA"/>
</dbReference>
<gene>
    <name evidence="3" type="ORF">LCGC14_1707150</name>
</gene>
<dbReference type="AlphaFoldDB" id="A0A0F9HFU8"/>
<comment type="caution">
    <text evidence="3">The sequence shown here is derived from an EMBL/GenBank/DDBJ whole genome shotgun (WGS) entry which is preliminary data.</text>
</comment>
<dbReference type="Gene3D" id="3.40.50.620">
    <property type="entry name" value="HUPs"/>
    <property type="match status" value="1"/>
</dbReference>
<feature type="domain" description="UspA" evidence="2">
    <location>
        <begin position="11"/>
        <end position="140"/>
    </location>
</feature>
<dbReference type="InterPro" id="IPR006016">
    <property type="entry name" value="UspA"/>
</dbReference>
<dbReference type="InterPro" id="IPR014729">
    <property type="entry name" value="Rossmann-like_a/b/a_fold"/>
</dbReference>
<dbReference type="SUPFAM" id="SSF52402">
    <property type="entry name" value="Adenine nucleotide alpha hydrolases-like"/>
    <property type="match status" value="1"/>
</dbReference>
<accession>A0A0F9HFU8</accession>
<evidence type="ECO:0000259" key="2">
    <source>
        <dbReference type="Pfam" id="PF00582"/>
    </source>
</evidence>